<dbReference type="Proteomes" id="UP001143463">
    <property type="component" value="Unassembled WGS sequence"/>
</dbReference>
<dbReference type="EMBL" id="BSFQ01000049">
    <property type="protein sequence ID" value="GLL15573.1"/>
    <property type="molecule type" value="Genomic_DNA"/>
</dbReference>
<name>A0A9W6P0G5_9PSEU</name>
<dbReference type="Gene3D" id="3.30.70.1060">
    <property type="entry name" value="Dimeric alpha+beta barrel"/>
    <property type="match status" value="1"/>
</dbReference>
<keyword evidence="4" id="KW-1185">Reference proteome</keyword>
<reference evidence="3" key="1">
    <citation type="journal article" date="2014" name="Int. J. Syst. Evol. Microbiol.">
        <title>Complete genome sequence of Corynebacterium casei LMG S-19264T (=DSM 44701T), isolated from a smear-ripened cheese.</title>
        <authorList>
            <consortium name="US DOE Joint Genome Institute (JGI-PGF)"/>
            <person name="Walter F."/>
            <person name="Albersmeier A."/>
            <person name="Kalinowski J."/>
            <person name="Ruckert C."/>
        </authorList>
    </citation>
    <scope>NUCLEOTIDE SEQUENCE</scope>
    <source>
        <strain evidence="3">VKM Ac-1069</strain>
    </source>
</reference>
<evidence type="ECO:0000313" key="3">
    <source>
        <dbReference type="EMBL" id="GLL15573.1"/>
    </source>
</evidence>
<dbReference type="Pfam" id="PF03795">
    <property type="entry name" value="YCII"/>
    <property type="match status" value="1"/>
</dbReference>
<organism evidence="3 4">
    <name type="scientific">Pseudonocardia halophobica</name>
    <dbReference type="NCBI Taxonomy" id="29401"/>
    <lineage>
        <taxon>Bacteria</taxon>
        <taxon>Bacillati</taxon>
        <taxon>Actinomycetota</taxon>
        <taxon>Actinomycetes</taxon>
        <taxon>Pseudonocardiales</taxon>
        <taxon>Pseudonocardiaceae</taxon>
        <taxon>Pseudonocardia</taxon>
    </lineage>
</organism>
<evidence type="ECO:0000259" key="2">
    <source>
        <dbReference type="Pfam" id="PF03795"/>
    </source>
</evidence>
<feature type="domain" description="YCII-related" evidence="2">
    <location>
        <begin position="8"/>
        <end position="91"/>
    </location>
</feature>
<dbReference type="InterPro" id="IPR011008">
    <property type="entry name" value="Dimeric_a/b-barrel"/>
</dbReference>
<proteinExistence type="inferred from homology"/>
<evidence type="ECO:0000256" key="1">
    <source>
        <dbReference type="ARBA" id="ARBA00007689"/>
    </source>
</evidence>
<evidence type="ECO:0000313" key="4">
    <source>
        <dbReference type="Proteomes" id="UP001143463"/>
    </source>
</evidence>
<dbReference type="RefSeq" id="WP_037053144.1">
    <property type="nucleotide sequence ID" value="NZ_BAAAUZ010000052.1"/>
</dbReference>
<sequence length="97" mass="10717">MNWFLYRLVPPRPDFAMTMDERERAAMTEHGEYWRGLLEAGRTIFFGPVADPAGAWGLGIVNGESLDDARALGEGDPAVVAGIARFEMFPMISAVTR</sequence>
<protein>
    <recommendedName>
        <fullName evidence="2">YCII-related domain-containing protein</fullName>
    </recommendedName>
</protein>
<dbReference type="InterPro" id="IPR005545">
    <property type="entry name" value="YCII"/>
</dbReference>
<reference evidence="3" key="2">
    <citation type="submission" date="2023-01" db="EMBL/GenBank/DDBJ databases">
        <authorList>
            <person name="Sun Q."/>
            <person name="Evtushenko L."/>
        </authorList>
    </citation>
    <scope>NUCLEOTIDE SEQUENCE</scope>
    <source>
        <strain evidence="3">VKM Ac-1069</strain>
    </source>
</reference>
<dbReference type="SUPFAM" id="SSF54909">
    <property type="entry name" value="Dimeric alpha+beta barrel"/>
    <property type="match status" value="1"/>
</dbReference>
<comment type="similarity">
    <text evidence="1">Belongs to the YciI family.</text>
</comment>
<comment type="caution">
    <text evidence="3">The sequence shown here is derived from an EMBL/GenBank/DDBJ whole genome shotgun (WGS) entry which is preliminary data.</text>
</comment>
<dbReference type="AlphaFoldDB" id="A0A9W6P0G5"/>
<gene>
    <name evidence="3" type="ORF">GCM10017577_67250</name>
</gene>
<accession>A0A9W6P0G5</accession>